<comment type="subcellular location">
    <subcellularLocation>
        <location evidence="2">Nucleus</location>
    </subcellularLocation>
</comment>
<dbReference type="Pfam" id="PF21292">
    <property type="entry name" value="EME1-MUS81_C"/>
    <property type="match status" value="1"/>
</dbReference>
<dbReference type="GO" id="GO:0046872">
    <property type="term" value="F:metal ion binding"/>
    <property type="evidence" value="ECO:0007669"/>
    <property type="project" value="UniProtKB-KW"/>
</dbReference>
<evidence type="ECO:0000256" key="6">
    <source>
        <dbReference type="ARBA" id="ARBA00022759"/>
    </source>
</evidence>
<protein>
    <recommendedName>
        <fullName evidence="14">ERCC4 domain-containing protein</fullName>
    </recommendedName>
</protein>
<keyword evidence="9" id="KW-0460">Magnesium</keyword>
<dbReference type="CDD" id="cd20083">
    <property type="entry name" value="XPF_nuclease_EME"/>
    <property type="match status" value="1"/>
</dbReference>
<comment type="similarity">
    <text evidence="3">Belongs to the EME1/MMS4 family.</text>
</comment>
<dbReference type="Gene3D" id="3.40.50.10130">
    <property type="match status" value="1"/>
</dbReference>
<dbReference type="Gene3D" id="1.10.150.670">
    <property type="entry name" value="Crossover junction endonuclease EME1, DNA-binding domain"/>
    <property type="match status" value="1"/>
</dbReference>
<keyword evidence="8" id="KW-0378">Hydrolase</keyword>
<accession>B4LKP5</accession>
<name>B4LKP5_DROVI</name>
<reference evidence="15 16" key="1">
    <citation type="journal article" date="2007" name="Nature">
        <title>Evolution of genes and genomes on the Drosophila phylogeny.</title>
        <authorList>
            <consortium name="Drosophila 12 Genomes Consortium"/>
            <person name="Clark A.G."/>
            <person name="Eisen M.B."/>
            <person name="Smith D.R."/>
            <person name="Bergman C.M."/>
            <person name="Oliver B."/>
            <person name="Markow T.A."/>
            <person name="Kaufman T.C."/>
            <person name="Kellis M."/>
            <person name="Gelbart W."/>
            <person name="Iyer V.N."/>
            <person name="Pollard D.A."/>
            <person name="Sackton T.B."/>
            <person name="Larracuente A.M."/>
            <person name="Singh N.D."/>
            <person name="Abad J.P."/>
            <person name="Abt D.N."/>
            <person name="Adryan B."/>
            <person name="Aguade M."/>
            <person name="Akashi H."/>
            <person name="Anderson W.W."/>
            <person name="Aquadro C.F."/>
            <person name="Ardell D.H."/>
            <person name="Arguello R."/>
            <person name="Artieri C.G."/>
            <person name="Barbash D.A."/>
            <person name="Barker D."/>
            <person name="Barsanti P."/>
            <person name="Batterham P."/>
            <person name="Batzoglou S."/>
            <person name="Begun D."/>
            <person name="Bhutkar A."/>
            <person name="Blanco E."/>
            <person name="Bosak S.A."/>
            <person name="Bradley R.K."/>
            <person name="Brand A.D."/>
            <person name="Brent M.R."/>
            <person name="Brooks A.N."/>
            <person name="Brown R.H."/>
            <person name="Butlin R.K."/>
            <person name="Caggese C."/>
            <person name="Calvi B.R."/>
            <person name="Bernardo de Carvalho A."/>
            <person name="Caspi A."/>
            <person name="Castrezana S."/>
            <person name="Celniker S.E."/>
            <person name="Chang J.L."/>
            <person name="Chapple C."/>
            <person name="Chatterji S."/>
            <person name="Chinwalla A."/>
            <person name="Civetta A."/>
            <person name="Clifton S.W."/>
            <person name="Comeron J.M."/>
            <person name="Costello J.C."/>
            <person name="Coyne J.A."/>
            <person name="Daub J."/>
            <person name="David R.G."/>
            <person name="Delcher A.L."/>
            <person name="Delehaunty K."/>
            <person name="Do C.B."/>
            <person name="Ebling H."/>
            <person name="Edwards K."/>
            <person name="Eickbush T."/>
            <person name="Evans J.D."/>
            <person name="Filipski A."/>
            <person name="Findeiss S."/>
            <person name="Freyhult E."/>
            <person name="Fulton L."/>
            <person name="Fulton R."/>
            <person name="Garcia A.C."/>
            <person name="Gardiner A."/>
            <person name="Garfield D.A."/>
            <person name="Garvin B.E."/>
            <person name="Gibson G."/>
            <person name="Gilbert D."/>
            <person name="Gnerre S."/>
            <person name="Godfrey J."/>
            <person name="Good R."/>
            <person name="Gotea V."/>
            <person name="Gravely B."/>
            <person name="Greenberg A.J."/>
            <person name="Griffiths-Jones S."/>
            <person name="Gross S."/>
            <person name="Guigo R."/>
            <person name="Gustafson E.A."/>
            <person name="Haerty W."/>
            <person name="Hahn M.W."/>
            <person name="Halligan D.L."/>
            <person name="Halpern A.L."/>
            <person name="Halter G.M."/>
            <person name="Han M.V."/>
            <person name="Heger A."/>
            <person name="Hillier L."/>
            <person name="Hinrichs A.S."/>
            <person name="Holmes I."/>
            <person name="Hoskins R.A."/>
            <person name="Hubisz M.J."/>
            <person name="Hultmark D."/>
            <person name="Huntley M.A."/>
            <person name="Jaffe D.B."/>
            <person name="Jagadeeshan S."/>
            <person name="Jeck W.R."/>
            <person name="Johnson J."/>
            <person name="Jones C.D."/>
            <person name="Jordan W.C."/>
            <person name="Karpen G.H."/>
            <person name="Kataoka E."/>
            <person name="Keightley P.D."/>
            <person name="Kheradpour P."/>
            <person name="Kirkness E.F."/>
            <person name="Koerich L.B."/>
            <person name="Kristiansen K."/>
            <person name="Kudrna D."/>
            <person name="Kulathinal R.J."/>
            <person name="Kumar S."/>
            <person name="Kwok R."/>
            <person name="Lander E."/>
            <person name="Langley C.H."/>
            <person name="Lapoint R."/>
            <person name="Lazzaro B.P."/>
            <person name="Lee S.J."/>
            <person name="Levesque L."/>
            <person name="Li R."/>
            <person name="Lin C.F."/>
            <person name="Lin M.F."/>
            <person name="Lindblad-Toh K."/>
            <person name="Llopart A."/>
            <person name="Long M."/>
            <person name="Low L."/>
            <person name="Lozovsky E."/>
            <person name="Lu J."/>
            <person name="Luo M."/>
            <person name="Machado C.A."/>
            <person name="Makalowski W."/>
            <person name="Marzo M."/>
            <person name="Matsuda M."/>
            <person name="Matzkin L."/>
            <person name="McAllister B."/>
            <person name="McBride C.S."/>
            <person name="McKernan B."/>
            <person name="McKernan K."/>
            <person name="Mendez-Lago M."/>
            <person name="Minx P."/>
            <person name="Mollenhauer M.U."/>
            <person name="Montooth K."/>
            <person name="Mount S.M."/>
            <person name="Mu X."/>
            <person name="Myers E."/>
            <person name="Negre B."/>
            <person name="Newfeld S."/>
            <person name="Nielsen R."/>
            <person name="Noor M.A."/>
            <person name="O'Grady P."/>
            <person name="Pachter L."/>
            <person name="Papaceit M."/>
            <person name="Parisi M.J."/>
            <person name="Parisi M."/>
            <person name="Parts L."/>
            <person name="Pedersen J.S."/>
            <person name="Pesole G."/>
            <person name="Phillippy A.M."/>
            <person name="Ponting C.P."/>
            <person name="Pop M."/>
            <person name="Porcelli D."/>
            <person name="Powell J.R."/>
            <person name="Prohaska S."/>
            <person name="Pruitt K."/>
            <person name="Puig M."/>
            <person name="Quesneville H."/>
            <person name="Ram K.R."/>
            <person name="Rand D."/>
            <person name="Rasmussen M.D."/>
            <person name="Reed L.K."/>
            <person name="Reenan R."/>
            <person name="Reily A."/>
            <person name="Remington K.A."/>
            <person name="Rieger T.T."/>
            <person name="Ritchie M.G."/>
            <person name="Robin C."/>
            <person name="Rogers Y.H."/>
            <person name="Rohde C."/>
            <person name="Rozas J."/>
            <person name="Rubenfield M.J."/>
            <person name="Ruiz A."/>
            <person name="Russo S."/>
            <person name="Salzberg S.L."/>
            <person name="Sanchez-Gracia A."/>
            <person name="Saranga D.J."/>
            <person name="Sato H."/>
            <person name="Schaeffer S.W."/>
            <person name="Schatz M.C."/>
            <person name="Schlenke T."/>
            <person name="Schwartz R."/>
            <person name="Segarra C."/>
            <person name="Singh R.S."/>
            <person name="Sirot L."/>
            <person name="Sirota M."/>
            <person name="Sisneros N.B."/>
            <person name="Smith C.D."/>
            <person name="Smith T.F."/>
            <person name="Spieth J."/>
            <person name="Stage D.E."/>
            <person name="Stark A."/>
            <person name="Stephan W."/>
            <person name="Strausberg R.L."/>
            <person name="Strempel S."/>
            <person name="Sturgill D."/>
            <person name="Sutton G."/>
            <person name="Sutton G.G."/>
            <person name="Tao W."/>
            <person name="Teichmann S."/>
            <person name="Tobari Y.N."/>
            <person name="Tomimura Y."/>
            <person name="Tsolas J.M."/>
            <person name="Valente V.L."/>
            <person name="Venter E."/>
            <person name="Venter J.C."/>
            <person name="Vicario S."/>
            <person name="Vieira F.G."/>
            <person name="Vilella A.J."/>
            <person name="Villasante A."/>
            <person name="Walenz B."/>
            <person name="Wang J."/>
            <person name="Wasserman M."/>
            <person name="Watts T."/>
            <person name="Wilson D."/>
            <person name="Wilson R.K."/>
            <person name="Wing R.A."/>
            <person name="Wolfner M.F."/>
            <person name="Wong A."/>
            <person name="Wong G.K."/>
            <person name="Wu C.I."/>
            <person name="Wu G."/>
            <person name="Yamamoto D."/>
            <person name="Yang H.P."/>
            <person name="Yang S.P."/>
            <person name="Yorke J.A."/>
            <person name="Yoshida K."/>
            <person name="Zdobnov E."/>
            <person name="Zhang P."/>
            <person name="Zhang Y."/>
            <person name="Zimin A.V."/>
            <person name="Baldwin J."/>
            <person name="Abdouelleil A."/>
            <person name="Abdulkadir J."/>
            <person name="Abebe A."/>
            <person name="Abera B."/>
            <person name="Abreu J."/>
            <person name="Acer S.C."/>
            <person name="Aftuck L."/>
            <person name="Alexander A."/>
            <person name="An P."/>
            <person name="Anderson E."/>
            <person name="Anderson S."/>
            <person name="Arachi H."/>
            <person name="Azer M."/>
            <person name="Bachantsang P."/>
            <person name="Barry A."/>
            <person name="Bayul T."/>
            <person name="Berlin A."/>
            <person name="Bessette D."/>
            <person name="Bloom T."/>
            <person name="Blye J."/>
            <person name="Boguslavskiy L."/>
            <person name="Bonnet C."/>
            <person name="Boukhgalter B."/>
            <person name="Bourzgui I."/>
            <person name="Brown A."/>
            <person name="Cahill P."/>
            <person name="Channer S."/>
            <person name="Cheshatsang Y."/>
            <person name="Chuda L."/>
            <person name="Citroen M."/>
            <person name="Collymore A."/>
            <person name="Cooke P."/>
            <person name="Costello M."/>
            <person name="D'Aco K."/>
            <person name="Daza R."/>
            <person name="De Haan G."/>
            <person name="DeGray S."/>
            <person name="DeMaso C."/>
            <person name="Dhargay N."/>
            <person name="Dooley K."/>
            <person name="Dooley E."/>
            <person name="Doricent M."/>
            <person name="Dorje P."/>
            <person name="Dorjee K."/>
            <person name="Dupes A."/>
            <person name="Elong R."/>
            <person name="Falk J."/>
            <person name="Farina A."/>
            <person name="Faro S."/>
            <person name="Ferguson D."/>
            <person name="Fisher S."/>
            <person name="Foley C.D."/>
            <person name="Franke A."/>
            <person name="Friedrich D."/>
            <person name="Gadbois L."/>
            <person name="Gearin G."/>
            <person name="Gearin C.R."/>
            <person name="Giannoukos G."/>
            <person name="Goode T."/>
            <person name="Graham J."/>
            <person name="Grandbois E."/>
            <person name="Grewal S."/>
            <person name="Gyaltsen K."/>
            <person name="Hafez N."/>
            <person name="Hagos B."/>
            <person name="Hall J."/>
            <person name="Henson C."/>
            <person name="Hollinger A."/>
            <person name="Honan T."/>
            <person name="Huard M.D."/>
            <person name="Hughes L."/>
            <person name="Hurhula B."/>
            <person name="Husby M.E."/>
            <person name="Kamat A."/>
            <person name="Kanga B."/>
            <person name="Kashin S."/>
            <person name="Khazanovich D."/>
            <person name="Kisner P."/>
            <person name="Lance K."/>
            <person name="Lara M."/>
            <person name="Lee W."/>
            <person name="Lennon N."/>
            <person name="Letendre F."/>
            <person name="LeVine R."/>
            <person name="Lipovsky A."/>
            <person name="Liu X."/>
            <person name="Liu J."/>
            <person name="Liu S."/>
            <person name="Lokyitsang T."/>
            <person name="Lokyitsang Y."/>
            <person name="Lubonja R."/>
            <person name="Lui A."/>
            <person name="MacDonald P."/>
            <person name="Magnisalis V."/>
            <person name="Maru K."/>
            <person name="Matthews C."/>
            <person name="McCusker W."/>
            <person name="McDonough S."/>
            <person name="Mehta T."/>
            <person name="Meldrim J."/>
            <person name="Meneus L."/>
            <person name="Mihai O."/>
            <person name="Mihalev A."/>
            <person name="Mihova T."/>
            <person name="Mittelman R."/>
            <person name="Mlenga V."/>
            <person name="Montmayeur A."/>
            <person name="Mulrain L."/>
            <person name="Navidi A."/>
            <person name="Naylor J."/>
            <person name="Negash T."/>
            <person name="Nguyen T."/>
            <person name="Nguyen N."/>
            <person name="Nicol R."/>
            <person name="Norbu C."/>
            <person name="Norbu N."/>
            <person name="Novod N."/>
            <person name="O'Neill B."/>
            <person name="Osman S."/>
            <person name="Markiewicz E."/>
            <person name="Oyono O.L."/>
            <person name="Patti C."/>
            <person name="Phunkhang P."/>
            <person name="Pierre F."/>
            <person name="Priest M."/>
            <person name="Raghuraman S."/>
            <person name="Rege F."/>
            <person name="Reyes R."/>
            <person name="Rise C."/>
            <person name="Rogov P."/>
            <person name="Ross K."/>
            <person name="Ryan E."/>
            <person name="Settipalli S."/>
            <person name="Shea T."/>
            <person name="Sherpa N."/>
            <person name="Shi L."/>
            <person name="Shih D."/>
            <person name="Sparrow T."/>
            <person name="Spaulding J."/>
            <person name="Stalker J."/>
            <person name="Stange-Thomann N."/>
            <person name="Stavropoulos S."/>
            <person name="Stone C."/>
            <person name="Strader C."/>
            <person name="Tesfaye S."/>
            <person name="Thomson T."/>
            <person name="Thoulutsang Y."/>
            <person name="Thoulutsang D."/>
            <person name="Topham K."/>
            <person name="Topping I."/>
            <person name="Tsamla T."/>
            <person name="Vassiliev H."/>
            <person name="Vo A."/>
            <person name="Wangchuk T."/>
            <person name="Wangdi T."/>
            <person name="Weiand M."/>
            <person name="Wilkinson J."/>
            <person name="Wilson A."/>
            <person name="Yadav S."/>
            <person name="Young G."/>
            <person name="Yu Q."/>
            <person name="Zembek L."/>
            <person name="Zhong D."/>
            <person name="Zimmer A."/>
            <person name="Zwirko Z."/>
            <person name="Jaffe D.B."/>
            <person name="Alvarez P."/>
            <person name="Brockman W."/>
            <person name="Butler J."/>
            <person name="Chin C."/>
            <person name="Gnerre S."/>
            <person name="Grabherr M."/>
            <person name="Kleber M."/>
            <person name="Mauceli E."/>
            <person name="MacCallum I."/>
        </authorList>
    </citation>
    <scope>NUCLEOTIDE SEQUENCE [LARGE SCALE GENOMIC DNA]</scope>
    <source>
        <strain evidence="16">Tucson 15010-1051.87</strain>
    </source>
</reference>
<evidence type="ECO:0000256" key="1">
    <source>
        <dbReference type="ARBA" id="ARBA00001946"/>
    </source>
</evidence>
<gene>
    <name evidence="15" type="primary">Dvir\GJ22227</name>
    <name evidence="15" type="ORF">Dvir_GJ22227</name>
</gene>
<keyword evidence="6" id="KW-0255">Endonuclease</keyword>
<dbReference type="GO" id="GO:0031297">
    <property type="term" value="P:replication fork processing"/>
    <property type="evidence" value="ECO:0007669"/>
    <property type="project" value="TreeGrafter"/>
</dbReference>
<keyword evidence="13" id="KW-0469">Meiosis</keyword>
<dbReference type="Proteomes" id="UP000008792">
    <property type="component" value="Unassembled WGS sequence"/>
</dbReference>
<dbReference type="GO" id="GO:0006302">
    <property type="term" value="P:double-strand break repair"/>
    <property type="evidence" value="ECO:0007669"/>
    <property type="project" value="TreeGrafter"/>
</dbReference>
<dbReference type="GO" id="GO:0008821">
    <property type="term" value="F:crossover junction DNA endonuclease activity"/>
    <property type="evidence" value="ECO:0007669"/>
    <property type="project" value="TreeGrafter"/>
</dbReference>
<dbReference type="PANTHER" id="PTHR21077:SF5">
    <property type="entry name" value="CROSSOVER JUNCTION ENDONUCLEASE MMS4"/>
    <property type="match status" value="1"/>
</dbReference>
<dbReference type="InterPro" id="IPR033310">
    <property type="entry name" value="Mms4/EME1/EME2"/>
</dbReference>
<sequence>MSNKADKLLKQAMKEQQKRMKPGECQRYVRLVLDAGLLRIAWGQELIGKLNNTDLKYEIRTLPARNCIIWERNVGQQTLAAGAALEDAWHMEPQVLVIFTETDFQRALKEQNLACIGPKLHDAFPAADCQFTVVVPRLRQSKHSAGSSEADALIELQLLQQLHVEQLAQPQCQELLALLQRYTKAIAEKPYKQQRQAILGSFKKYLANDNKQCVRVEQGNGYGRLWQQHLNRLPLVTLEVAEAIISQYSCPKRMLEHFANDAQAVQTLADVKIKRSNGPQPLQSERRIGNVLSNKLYTLYNARDPNTLI</sequence>
<evidence type="ECO:0000256" key="11">
    <source>
        <dbReference type="ARBA" id="ARBA00023204"/>
    </source>
</evidence>
<dbReference type="SMART" id="SM00891">
    <property type="entry name" value="ERCC4"/>
    <property type="match status" value="1"/>
</dbReference>
<organism evidence="15 16">
    <name type="scientific">Drosophila virilis</name>
    <name type="common">Fruit fly</name>
    <dbReference type="NCBI Taxonomy" id="7244"/>
    <lineage>
        <taxon>Eukaryota</taxon>
        <taxon>Metazoa</taxon>
        <taxon>Ecdysozoa</taxon>
        <taxon>Arthropoda</taxon>
        <taxon>Hexapoda</taxon>
        <taxon>Insecta</taxon>
        <taxon>Pterygota</taxon>
        <taxon>Neoptera</taxon>
        <taxon>Endopterygota</taxon>
        <taxon>Diptera</taxon>
        <taxon>Brachycera</taxon>
        <taxon>Muscomorpha</taxon>
        <taxon>Ephydroidea</taxon>
        <taxon>Drosophilidae</taxon>
        <taxon>Drosophila</taxon>
    </lineage>
</organism>
<comment type="cofactor">
    <cofactor evidence="1">
        <name>Mg(2+)</name>
        <dbReference type="ChEBI" id="CHEBI:18420"/>
    </cofactor>
</comment>
<evidence type="ECO:0000313" key="16">
    <source>
        <dbReference type="Proteomes" id="UP000008792"/>
    </source>
</evidence>
<dbReference type="InterPro" id="IPR042530">
    <property type="entry name" value="EME1/EME2_C"/>
</dbReference>
<feature type="domain" description="ERCC4" evidence="14">
    <location>
        <begin position="30"/>
        <end position="259"/>
    </location>
</feature>
<dbReference type="GO" id="GO:0005634">
    <property type="term" value="C:nucleus"/>
    <property type="evidence" value="ECO:0007669"/>
    <property type="project" value="UniProtKB-SubCell"/>
</dbReference>
<dbReference type="PANTHER" id="PTHR21077">
    <property type="entry name" value="EME1 PROTEIN"/>
    <property type="match status" value="1"/>
</dbReference>
<dbReference type="FunCoup" id="B4LKP5">
    <property type="interactions" value="567"/>
</dbReference>
<keyword evidence="7" id="KW-0227">DNA damage</keyword>
<dbReference type="HOGENOM" id="CLU_912964_0_0_1"/>
<dbReference type="OrthoDB" id="343092at2759"/>
<dbReference type="InParanoid" id="B4LKP5"/>
<dbReference type="InterPro" id="IPR047524">
    <property type="entry name" value="XPF_nuclease_EME1_plant/arthr"/>
</dbReference>
<evidence type="ECO:0000256" key="7">
    <source>
        <dbReference type="ARBA" id="ARBA00022763"/>
    </source>
</evidence>
<keyword evidence="11" id="KW-0234">DNA repair</keyword>
<dbReference type="EMBL" id="CH940648">
    <property type="protein sequence ID" value="EDW61768.1"/>
    <property type="molecule type" value="Genomic_DNA"/>
</dbReference>
<dbReference type="SMR" id="B4LKP5"/>
<dbReference type="GO" id="GO:0003677">
    <property type="term" value="F:DNA binding"/>
    <property type="evidence" value="ECO:0007669"/>
    <property type="project" value="InterPro"/>
</dbReference>
<dbReference type="AlphaFoldDB" id="B4LKP5"/>
<proteinExistence type="inferred from homology"/>
<evidence type="ECO:0000256" key="8">
    <source>
        <dbReference type="ARBA" id="ARBA00022801"/>
    </source>
</evidence>
<keyword evidence="5" id="KW-0479">Metal-binding</keyword>
<dbReference type="KEGG" id="dvi:6626799"/>
<evidence type="ECO:0000256" key="13">
    <source>
        <dbReference type="ARBA" id="ARBA00023254"/>
    </source>
</evidence>
<evidence type="ECO:0000256" key="10">
    <source>
        <dbReference type="ARBA" id="ARBA00023172"/>
    </source>
</evidence>
<evidence type="ECO:0000259" key="14">
    <source>
        <dbReference type="SMART" id="SM00891"/>
    </source>
</evidence>
<dbReference type="eggNOG" id="ENOG502R8ER">
    <property type="taxonomic scope" value="Eukaryota"/>
</dbReference>
<evidence type="ECO:0000256" key="5">
    <source>
        <dbReference type="ARBA" id="ARBA00022723"/>
    </source>
</evidence>
<dbReference type="STRING" id="7244.B4LKP5"/>
<evidence type="ECO:0000256" key="3">
    <source>
        <dbReference type="ARBA" id="ARBA00005313"/>
    </source>
</evidence>
<keyword evidence="4" id="KW-0540">Nuclease</keyword>
<keyword evidence="16" id="KW-1185">Reference proteome</keyword>
<evidence type="ECO:0000313" key="15">
    <source>
        <dbReference type="EMBL" id="EDW61768.1"/>
    </source>
</evidence>
<dbReference type="PhylomeDB" id="B4LKP5"/>
<evidence type="ECO:0000256" key="12">
    <source>
        <dbReference type="ARBA" id="ARBA00023242"/>
    </source>
</evidence>
<dbReference type="OMA" id="NCIIWER"/>
<evidence type="ECO:0000256" key="4">
    <source>
        <dbReference type="ARBA" id="ARBA00022722"/>
    </source>
</evidence>
<dbReference type="GO" id="GO:0048476">
    <property type="term" value="C:Holliday junction resolvase complex"/>
    <property type="evidence" value="ECO:0007669"/>
    <property type="project" value="InterPro"/>
</dbReference>
<evidence type="ECO:0000256" key="9">
    <source>
        <dbReference type="ARBA" id="ARBA00022842"/>
    </source>
</evidence>
<dbReference type="InterPro" id="IPR006166">
    <property type="entry name" value="ERCC4_domain"/>
</dbReference>
<dbReference type="GO" id="GO:0031573">
    <property type="term" value="P:mitotic intra-S DNA damage checkpoint signaling"/>
    <property type="evidence" value="ECO:0007669"/>
    <property type="project" value="TreeGrafter"/>
</dbReference>
<dbReference type="GO" id="GO:0000712">
    <property type="term" value="P:resolution of meiotic recombination intermediates"/>
    <property type="evidence" value="ECO:0007669"/>
    <property type="project" value="TreeGrafter"/>
</dbReference>
<keyword evidence="12" id="KW-0539">Nucleus</keyword>
<keyword evidence="10" id="KW-0233">DNA recombination</keyword>
<evidence type="ECO:0000256" key="2">
    <source>
        <dbReference type="ARBA" id="ARBA00004123"/>
    </source>
</evidence>